<reference evidence="7" key="1">
    <citation type="journal article" date="2021" name="ISME J.">
        <title>Fine-scale metabolic discontinuity in a stratified prokaryote microbiome of a Red Sea deep halocline.</title>
        <authorList>
            <person name="Michoud G."/>
            <person name="Ngugi D.K."/>
            <person name="Barozzi A."/>
            <person name="Merlino G."/>
            <person name="Calleja M.L."/>
            <person name="Delgado-Huertas A."/>
            <person name="Moran X.A.G."/>
            <person name="Daffonchio D."/>
        </authorList>
    </citation>
    <scope>NUCLEOTIDE SEQUENCE</scope>
    <source>
        <strain evidence="7">SuakinDeep_MAG55_1</strain>
    </source>
</reference>
<name>A0A941VZX2_9BACT</name>
<keyword evidence="3 4" id="KW-0315">Glutamine amidotransferase</keyword>
<dbReference type="GO" id="GO:0003824">
    <property type="term" value="F:catalytic activity"/>
    <property type="evidence" value="ECO:0007669"/>
    <property type="project" value="InterPro"/>
</dbReference>
<dbReference type="InterPro" id="IPR047045">
    <property type="entry name" value="CobQ_N"/>
</dbReference>
<feature type="domain" description="CobB/CobQ-like glutamine amidotransferase" evidence="6">
    <location>
        <begin position="255"/>
        <end position="458"/>
    </location>
</feature>
<dbReference type="NCBIfam" id="TIGR00313">
    <property type="entry name" value="cobQ"/>
    <property type="match status" value="1"/>
</dbReference>
<dbReference type="SUPFAM" id="SSF52317">
    <property type="entry name" value="Class I glutamine amidotransferase-like"/>
    <property type="match status" value="1"/>
</dbReference>
<dbReference type="InterPro" id="IPR027417">
    <property type="entry name" value="P-loop_NTPase"/>
</dbReference>
<comment type="caution">
    <text evidence="7">The sequence shown here is derived from an EMBL/GenBank/DDBJ whole genome shotgun (WGS) entry which is preliminary data.</text>
</comment>
<dbReference type="Gene3D" id="3.40.50.880">
    <property type="match status" value="1"/>
</dbReference>
<keyword evidence="2 4" id="KW-0169">Cobalamin biosynthesis</keyword>
<dbReference type="Proteomes" id="UP000722750">
    <property type="component" value="Unassembled WGS sequence"/>
</dbReference>
<dbReference type="InterPro" id="IPR029062">
    <property type="entry name" value="Class_I_gatase-like"/>
</dbReference>
<protein>
    <recommendedName>
        <fullName evidence="4">Cobyric acid synthase</fullName>
    </recommendedName>
</protein>
<proteinExistence type="inferred from homology"/>
<dbReference type="Pfam" id="PF07685">
    <property type="entry name" value="GATase_3"/>
    <property type="match status" value="1"/>
</dbReference>
<comment type="function">
    <text evidence="4">Catalyzes amidations at positions B, D, E, and G on adenosylcobyrinic A,C-diamide. NH(2) groups are provided by glutamine, and one molecule of ATP is hydrogenolyzed for each amidation.</text>
</comment>
<dbReference type="GO" id="GO:0009236">
    <property type="term" value="P:cobalamin biosynthetic process"/>
    <property type="evidence" value="ECO:0007669"/>
    <property type="project" value="UniProtKB-UniRule"/>
</dbReference>
<dbReference type="EMBL" id="JAANXD010000026">
    <property type="protein sequence ID" value="MBS1257479.1"/>
    <property type="molecule type" value="Genomic_DNA"/>
</dbReference>
<evidence type="ECO:0000256" key="4">
    <source>
        <dbReference type="HAMAP-Rule" id="MF_00028"/>
    </source>
</evidence>
<dbReference type="Pfam" id="PF01656">
    <property type="entry name" value="CbiA"/>
    <property type="match status" value="1"/>
</dbReference>
<dbReference type="SUPFAM" id="SSF52540">
    <property type="entry name" value="P-loop containing nucleoside triphosphate hydrolases"/>
    <property type="match status" value="1"/>
</dbReference>
<dbReference type="NCBIfam" id="NF001989">
    <property type="entry name" value="PRK00784.1"/>
    <property type="match status" value="1"/>
</dbReference>
<dbReference type="InterPro" id="IPR011698">
    <property type="entry name" value="GATase_3"/>
</dbReference>
<sequence>MVQGTGSDVGKSILVCALCRIFQQEGLKVAPFKAQNMSNNSYVTVGGGEMGRAQVAQAAAAGLRPVVEMNPILLKPTGNNGSQIITMGKPIGHMTANEYYGNKEKMLDIAREAYSTLSEQYDVIVIEGAGSPAEVNIKDDDIVNMRIAEIADAPVILVTDIERGGSFAWIVGTLELLNGDERERVCGIIINKFRGDMGILEPGIKMLEERINKPVLGVLPYFTDINIDSEDSVCLDSGNWKLHNKNYIPSESQIDIVVIKLPRISNFTDFDVLKREKNICVRFVDNAQSIGNPDLIIIPGSKNTIGDLKVIKENGIADTIKNLSKSGTMVIGVCGGYQMLSKEIRDSENAESKITQIGGLGLIDAKTNFMLQKSTYQVKAQIHDSLISQSGLKDFNTRSEITGYEIHMGETELLNGTLPFLKIIERSEKEVCMDDGAISEDGNVIGTYVHGIFDNDEFRLELINCLRRRKGLSYIQLKDLSKVDKERQYDKLADLFKKHINMDLIYELIGDLKNFNAEALRT</sequence>
<gene>
    <name evidence="4" type="primary">cobQ</name>
    <name evidence="7" type="ORF">MAG551_00523</name>
</gene>
<evidence type="ECO:0000259" key="6">
    <source>
        <dbReference type="Pfam" id="PF07685"/>
    </source>
</evidence>
<feature type="active site" description="Nucleophile" evidence="4">
    <location>
        <position position="334"/>
    </location>
</feature>
<dbReference type="CDD" id="cd01750">
    <property type="entry name" value="GATase1_CobQ"/>
    <property type="match status" value="1"/>
</dbReference>
<dbReference type="Gene3D" id="3.40.50.300">
    <property type="entry name" value="P-loop containing nucleotide triphosphate hydrolases"/>
    <property type="match status" value="1"/>
</dbReference>
<dbReference type="InterPro" id="IPR004459">
    <property type="entry name" value="CobQ_synth"/>
</dbReference>
<dbReference type="PANTHER" id="PTHR21343:SF1">
    <property type="entry name" value="COBYRIC ACID SYNTHASE"/>
    <property type="match status" value="1"/>
</dbReference>
<dbReference type="AlphaFoldDB" id="A0A941VZX2"/>
<dbReference type="HAMAP" id="MF_00028">
    <property type="entry name" value="CobQ"/>
    <property type="match status" value="1"/>
</dbReference>
<evidence type="ECO:0000256" key="3">
    <source>
        <dbReference type="ARBA" id="ARBA00022962"/>
    </source>
</evidence>
<evidence type="ECO:0000313" key="8">
    <source>
        <dbReference type="Proteomes" id="UP000722750"/>
    </source>
</evidence>
<evidence type="ECO:0000256" key="2">
    <source>
        <dbReference type="ARBA" id="ARBA00022573"/>
    </source>
</evidence>
<feature type="domain" description="CobQ/CobB/MinD/ParA nucleotide binding" evidence="5">
    <location>
        <begin position="1"/>
        <end position="226"/>
    </location>
</feature>
<dbReference type="InterPro" id="IPR002586">
    <property type="entry name" value="CobQ/CobB/MinD/ParA_Nub-bd_dom"/>
</dbReference>
<feature type="active site" evidence="4">
    <location>
        <position position="450"/>
    </location>
</feature>
<comment type="pathway">
    <text evidence="1 4">Cofactor biosynthesis; adenosylcobalamin biosynthesis.</text>
</comment>
<accession>A0A941VZX2</accession>
<dbReference type="GO" id="GO:0015420">
    <property type="term" value="F:ABC-type vitamin B12 transporter activity"/>
    <property type="evidence" value="ECO:0007669"/>
    <property type="project" value="UniProtKB-UniRule"/>
</dbReference>
<organism evidence="7 8">
    <name type="scientific">Candidatus Scalindua arabica</name>
    <dbReference type="NCBI Taxonomy" id="1127984"/>
    <lineage>
        <taxon>Bacteria</taxon>
        <taxon>Pseudomonadati</taxon>
        <taxon>Planctomycetota</taxon>
        <taxon>Candidatus Brocadiia</taxon>
        <taxon>Candidatus Brocadiales</taxon>
        <taxon>Candidatus Scalinduaceae</taxon>
        <taxon>Candidatus Scalindua</taxon>
    </lineage>
</organism>
<dbReference type="CDD" id="cd05389">
    <property type="entry name" value="CobQ_N"/>
    <property type="match status" value="1"/>
</dbReference>
<evidence type="ECO:0000313" key="7">
    <source>
        <dbReference type="EMBL" id="MBS1257479.1"/>
    </source>
</evidence>
<evidence type="ECO:0000256" key="1">
    <source>
        <dbReference type="ARBA" id="ARBA00004953"/>
    </source>
</evidence>
<dbReference type="InterPro" id="IPR033949">
    <property type="entry name" value="CobQ_GATase1"/>
</dbReference>
<comment type="similarity">
    <text evidence="4">Belongs to the CobB/CobQ family. CobQ subfamily.</text>
</comment>
<dbReference type="PANTHER" id="PTHR21343">
    <property type="entry name" value="DETHIOBIOTIN SYNTHETASE"/>
    <property type="match status" value="1"/>
</dbReference>
<dbReference type="PROSITE" id="PS51274">
    <property type="entry name" value="GATASE_COBBQ"/>
    <property type="match status" value="1"/>
</dbReference>
<evidence type="ECO:0000259" key="5">
    <source>
        <dbReference type="Pfam" id="PF01656"/>
    </source>
</evidence>